<dbReference type="InterPro" id="IPR045936">
    <property type="entry name" value="DUF6356"/>
</dbReference>
<evidence type="ECO:0000256" key="1">
    <source>
        <dbReference type="SAM" id="Phobius"/>
    </source>
</evidence>
<dbReference type="AlphaFoldDB" id="A0A8J2YS84"/>
<reference evidence="2" key="1">
    <citation type="journal article" date="2014" name="Int. J. Syst. Evol. Microbiol.">
        <title>Complete genome sequence of Corynebacterium casei LMG S-19264T (=DSM 44701T), isolated from a smear-ripened cheese.</title>
        <authorList>
            <consortium name="US DOE Joint Genome Institute (JGI-PGF)"/>
            <person name="Walter F."/>
            <person name="Albersmeier A."/>
            <person name="Kalinowski J."/>
            <person name="Ruckert C."/>
        </authorList>
    </citation>
    <scope>NUCLEOTIDE SEQUENCE</scope>
    <source>
        <strain evidence="2">CGMCC 1.15725</strain>
    </source>
</reference>
<organism evidence="2 3">
    <name type="scientific">Aliidongia dinghuensis</name>
    <dbReference type="NCBI Taxonomy" id="1867774"/>
    <lineage>
        <taxon>Bacteria</taxon>
        <taxon>Pseudomonadati</taxon>
        <taxon>Pseudomonadota</taxon>
        <taxon>Alphaproteobacteria</taxon>
        <taxon>Rhodospirillales</taxon>
        <taxon>Dongiaceae</taxon>
        <taxon>Aliidongia</taxon>
    </lineage>
</organism>
<dbReference type="EMBL" id="BMJQ01000002">
    <property type="protein sequence ID" value="GGF07827.1"/>
    <property type="molecule type" value="Genomic_DNA"/>
</dbReference>
<dbReference type="Pfam" id="PF19883">
    <property type="entry name" value="DUF6356"/>
    <property type="match status" value="1"/>
</dbReference>
<keyword evidence="3" id="KW-1185">Reference proteome</keyword>
<proteinExistence type="predicted"/>
<evidence type="ECO:0000313" key="3">
    <source>
        <dbReference type="Proteomes" id="UP000646365"/>
    </source>
</evidence>
<gene>
    <name evidence="2" type="ORF">GCM10011611_11620</name>
</gene>
<feature type="transmembrane region" description="Helical" evidence="1">
    <location>
        <begin position="23"/>
        <end position="44"/>
    </location>
</feature>
<name>A0A8J2YS84_9PROT</name>
<reference evidence="2" key="2">
    <citation type="submission" date="2020-09" db="EMBL/GenBank/DDBJ databases">
        <authorList>
            <person name="Sun Q."/>
            <person name="Zhou Y."/>
        </authorList>
    </citation>
    <scope>NUCLEOTIDE SEQUENCE</scope>
    <source>
        <strain evidence="2">CGMCC 1.15725</strain>
    </source>
</reference>
<protein>
    <recommendedName>
        <fullName evidence="4">Capsule biosynthesis protein</fullName>
    </recommendedName>
</protein>
<keyword evidence="1" id="KW-0472">Membrane</keyword>
<evidence type="ECO:0000313" key="2">
    <source>
        <dbReference type="EMBL" id="GGF07827.1"/>
    </source>
</evidence>
<dbReference type="RefSeq" id="WP_189043427.1">
    <property type="nucleotide sequence ID" value="NZ_BMJQ01000002.1"/>
</dbReference>
<sequence length="78" mass="8582">MFDKLFLDHPRTVDETYFEHMQVAGYFGVTMLLAGLACLVHALIPGAFTKTGSKAVRHLHERMVTARHRGAVAGAARS</sequence>
<keyword evidence="1" id="KW-0812">Transmembrane</keyword>
<keyword evidence="1" id="KW-1133">Transmembrane helix</keyword>
<comment type="caution">
    <text evidence="2">The sequence shown here is derived from an EMBL/GenBank/DDBJ whole genome shotgun (WGS) entry which is preliminary data.</text>
</comment>
<evidence type="ECO:0008006" key="4">
    <source>
        <dbReference type="Google" id="ProtNLM"/>
    </source>
</evidence>
<accession>A0A8J2YS84</accession>
<dbReference type="Proteomes" id="UP000646365">
    <property type="component" value="Unassembled WGS sequence"/>
</dbReference>